<evidence type="ECO:0000313" key="11">
    <source>
        <dbReference type="EMBL" id="KAG7504075.1"/>
    </source>
</evidence>
<dbReference type="PROSITE" id="PS50262">
    <property type="entry name" value="G_PROTEIN_RECEP_F1_2"/>
    <property type="match status" value="1"/>
</dbReference>
<dbReference type="InterPro" id="IPR000276">
    <property type="entry name" value="GPCR_Rhodpsn"/>
</dbReference>
<keyword evidence="7 11" id="KW-0675">Receptor</keyword>
<organism evidence="11 12">
    <name type="scientific">Solea senegalensis</name>
    <name type="common">Senegalese sole</name>
    <dbReference type="NCBI Taxonomy" id="28829"/>
    <lineage>
        <taxon>Eukaryota</taxon>
        <taxon>Metazoa</taxon>
        <taxon>Chordata</taxon>
        <taxon>Craniata</taxon>
        <taxon>Vertebrata</taxon>
        <taxon>Euteleostomi</taxon>
        <taxon>Actinopterygii</taxon>
        <taxon>Neopterygii</taxon>
        <taxon>Teleostei</taxon>
        <taxon>Neoteleostei</taxon>
        <taxon>Acanthomorphata</taxon>
        <taxon>Carangaria</taxon>
        <taxon>Pleuronectiformes</taxon>
        <taxon>Pleuronectoidei</taxon>
        <taxon>Soleidae</taxon>
        <taxon>Solea</taxon>
    </lineage>
</organism>
<keyword evidence="4 9" id="KW-1133">Transmembrane helix</keyword>
<keyword evidence="8" id="KW-0807">Transducer</keyword>
<feature type="transmembrane region" description="Helical" evidence="9">
    <location>
        <begin position="114"/>
        <end position="143"/>
    </location>
</feature>
<feature type="transmembrane region" description="Helical" evidence="9">
    <location>
        <begin position="85"/>
        <end position="108"/>
    </location>
</feature>
<feature type="transmembrane region" description="Helical" evidence="9">
    <location>
        <begin position="213"/>
        <end position="236"/>
    </location>
</feature>
<proteinExistence type="predicted"/>
<dbReference type="InterPro" id="IPR017452">
    <property type="entry name" value="GPCR_Rhodpsn_7TM"/>
</dbReference>
<evidence type="ECO:0000256" key="9">
    <source>
        <dbReference type="SAM" id="Phobius"/>
    </source>
</evidence>
<evidence type="ECO:0000313" key="12">
    <source>
        <dbReference type="Proteomes" id="UP000693946"/>
    </source>
</evidence>
<evidence type="ECO:0000256" key="3">
    <source>
        <dbReference type="ARBA" id="ARBA00022692"/>
    </source>
</evidence>
<sequence>MEITEQRDDIALQLLFSLSMETLEEAELCFPHHLNTSCKRQLQNHGPTVFVYIILSCISLLTVMLNLLVIIAISHFRQLHTSTNLLLLSLAVADFLVGLLLMPGQIILMTGCWFLGSLICALFNYLTYILTSASVGTVVLISVDRYVAICDPLSYSTKVTHQRVQISVCVCWACSLFYNGVILHVFLKNPDAYNSCYGECVVVLGFITGVFDLVLTFVGPIAVIVVLYIKVFVVAVSQARAMRSHITAVTVQGTVSVNANQSVRKAARILGIVVVVFVICFCPYFYPSLTDTSPSFAFLNFGLWLLYCNSCINPVIYASFYPWFRRAIVLIVTLQILRPDSRDSRIL</sequence>
<comment type="caution">
    <text evidence="11">The sequence shown here is derived from an EMBL/GenBank/DDBJ whole genome shotgun (WGS) entry which is preliminary data.</text>
</comment>
<comment type="subcellular location">
    <subcellularLocation>
        <location evidence="1">Cell membrane</location>
        <topology evidence="1">Multi-pass membrane protein</topology>
    </subcellularLocation>
</comment>
<dbReference type="EMBL" id="JAGKHQ010000012">
    <property type="protein sequence ID" value="KAG7504075.1"/>
    <property type="molecule type" value="Genomic_DNA"/>
</dbReference>
<evidence type="ECO:0000256" key="1">
    <source>
        <dbReference type="ARBA" id="ARBA00004651"/>
    </source>
</evidence>
<dbReference type="GO" id="GO:0001594">
    <property type="term" value="F:trace-amine receptor activity"/>
    <property type="evidence" value="ECO:0007669"/>
    <property type="project" value="TreeGrafter"/>
</dbReference>
<keyword evidence="2" id="KW-1003">Cell membrane</keyword>
<dbReference type="SUPFAM" id="SSF81321">
    <property type="entry name" value="Family A G protein-coupled receptor-like"/>
    <property type="match status" value="1"/>
</dbReference>
<feature type="transmembrane region" description="Helical" evidence="9">
    <location>
        <begin position="164"/>
        <end position="187"/>
    </location>
</feature>
<evidence type="ECO:0000256" key="4">
    <source>
        <dbReference type="ARBA" id="ARBA00022989"/>
    </source>
</evidence>
<dbReference type="Proteomes" id="UP000693946">
    <property type="component" value="Linkage Group LG2"/>
</dbReference>
<keyword evidence="12" id="KW-1185">Reference proteome</keyword>
<dbReference type="PANTHER" id="PTHR24249:SF381">
    <property type="entry name" value="TRACE AMINE ASSOCIATED RECEPTOR 19P-RELATED"/>
    <property type="match status" value="1"/>
</dbReference>
<dbReference type="PANTHER" id="PTHR24249">
    <property type="entry name" value="HISTAMINE RECEPTOR-RELATED G-PROTEIN COUPLED RECEPTOR"/>
    <property type="match status" value="1"/>
</dbReference>
<keyword evidence="5" id="KW-0297">G-protein coupled receptor</keyword>
<evidence type="ECO:0000256" key="8">
    <source>
        <dbReference type="ARBA" id="ARBA00023224"/>
    </source>
</evidence>
<dbReference type="SMART" id="SM01381">
    <property type="entry name" value="7TM_GPCR_Srsx"/>
    <property type="match status" value="1"/>
</dbReference>
<dbReference type="GO" id="GO:0005886">
    <property type="term" value="C:plasma membrane"/>
    <property type="evidence" value="ECO:0007669"/>
    <property type="project" value="UniProtKB-SubCell"/>
</dbReference>
<dbReference type="CDD" id="cd15055">
    <property type="entry name" value="7tmA_TAARs"/>
    <property type="match status" value="1"/>
</dbReference>
<feature type="domain" description="G-protein coupled receptors family 1 profile" evidence="10">
    <location>
        <begin position="65"/>
        <end position="317"/>
    </location>
</feature>
<name>A0AAV6RIG8_SOLSE</name>
<dbReference type="Pfam" id="PF00001">
    <property type="entry name" value="7tm_1"/>
    <property type="match status" value="1"/>
</dbReference>
<protein>
    <submittedName>
        <fullName evidence="11">Trace amine-associated receptor 13c-like</fullName>
    </submittedName>
</protein>
<evidence type="ECO:0000256" key="2">
    <source>
        <dbReference type="ARBA" id="ARBA00022475"/>
    </source>
</evidence>
<feature type="transmembrane region" description="Helical" evidence="9">
    <location>
        <begin position="266"/>
        <end position="286"/>
    </location>
</feature>
<gene>
    <name evidence="11" type="ORF">JOB18_049986</name>
</gene>
<feature type="transmembrane region" description="Helical" evidence="9">
    <location>
        <begin position="298"/>
        <end position="320"/>
    </location>
</feature>
<evidence type="ECO:0000256" key="7">
    <source>
        <dbReference type="ARBA" id="ARBA00023170"/>
    </source>
</evidence>
<reference evidence="11 12" key="1">
    <citation type="journal article" date="2021" name="Sci. Rep.">
        <title>Chromosome anchoring in Senegalese sole (Solea senegalensis) reveals sex-associated markers and genome rearrangements in flatfish.</title>
        <authorList>
            <person name="Guerrero-Cozar I."/>
            <person name="Gomez-Garrido J."/>
            <person name="Berbel C."/>
            <person name="Martinez-Blanch J.F."/>
            <person name="Alioto T."/>
            <person name="Claros M.G."/>
            <person name="Gagnaire P.A."/>
            <person name="Manchado M."/>
        </authorList>
    </citation>
    <scope>NUCLEOTIDE SEQUENCE [LARGE SCALE GENOMIC DNA]</scope>
    <source>
        <strain evidence="11">Sse05_10M</strain>
    </source>
</reference>
<keyword evidence="3 9" id="KW-0812">Transmembrane</keyword>
<evidence type="ECO:0000256" key="6">
    <source>
        <dbReference type="ARBA" id="ARBA00023136"/>
    </source>
</evidence>
<evidence type="ECO:0000256" key="5">
    <source>
        <dbReference type="ARBA" id="ARBA00023040"/>
    </source>
</evidence>
<dbReference type="PROSITE" id="PS00237">
    <property type="entry name" value="G_PROTEIN_RECEP_F1_1"/>
    <property type="match status" value="1"/>
</dbReference>
<dbReference type="InterPro" id="IPR050569">
    <property type="entry name" value="TAAR"/>
</dbReference>
<feature type="transmembrane region" description="Helical" evidence="9">
    <location>
        <begin position="49"/>
        <end position="73"/>
    </location>
</feature>
<dbReference type="AlphaFoldDB" id="A0AAV6RIG8"/>
<evidence type="ECO:0000259" key="10">
    <source>
        <dbReference type="PROSITE" id="PS50262"/>
    </source>
</evidence>
<accession>A0AAV6RIG8</accession>
<keyword evidence="6 9" id="KW-0472">Membrane</keyword>